<protein>
    <submittedName>
        <fullName evidence="2">IS3 family transposase ISAzo10</fullName>
    </submittedName>
</protein>
<dbReference type="Proteomes" id="UP000672657">
    <property type="component" value="Unassembled WGS sequence"/>
</dbReference>
<evidence type="ECO:0000313" key="2">
    <source>
        <dbReference type="EMBL" id="CAG2159883.1"/>
    </source>
</evidence>
<dbReference type="InterPro" id="IPR002514">
    <property type="entry name" value="Transposase_8"/>
</dbReference>
<organism evidence="2 3">
    <name type="scientific">Cupriavidus numazuensis</name>
    <dbReference type="NCBI Taxonomy" id="221992"/>
    <lineage>
        <taxon>Bacteria</taxon>
        <taxon>Pseudomonadati</taxon>
        <taxon>Pseudomonadota</taxon>
        <taxon>Betaproteobacteria</taxon>
        <taxon>Burkholderiales</taxon>
        <taxon>Burkholderiaceae</taxon>
        <taxon>Cupriavidus</taxon>
    </lineage>
</organism>
<dbReference type="Gene3D" id="1.10.10.60">
    <property type="entry name" value="Homeodomain-like"/>
    <property type="match status" value="1"/>
</dbReference>
<dbReference type="EMBL" id="CAJPVI010000067">
    <property type="protein sequence ID" value="CAG2159883.1"/>
    <property type="molecule type" value="Genomic_DNA"/>
</dbReference>
<keyword evidence="3" id="KW-1185">Reference proteome</keyword>
<sequence length="156" mass="17160">MARYRQTFKDRAIARMLPPESASVEQVAAETGISPAALERWRACALHASARDPSGTGAARLDMLLAASGLDEHERLAWCFGHGIEPGALDHWRQLAAAALAADAEGMAFDGRHERDQRRIRELERELRRKEQALAEAATLLVLEGKPGLRREPDTG</sequence>
<evidence type="ECO:0000256" key="1">
    <source>
        <dbReference type="SAM" id="Coils"/>
    </source>
</evidence>
<dbReference type="InterPro" id="IPR009057">
    <property type="entry name" value="Homeodomain-like_sf"/>
</dbReference>
<proteinExistence type="predicted"/>
<reference evidence="2 3" key="1">
    <citation type="submission" date="2021-03" db="EMBL/GenBank/DDBJ databases">
        <authorList>
            <person name="Peeters C."/>
        </authorList>
    </citation>
    <scope>NUCLEOTIDE SEQUENCE [LARGE SCALE GENOMIC DNA]</scope>
    <source>
        <strain evidence="2 3">LMG 26411</strain>
    </source>
</reference>
<comment type="caution">
    <text evidence="2">The sequence shown here is derived from an EMBL/GenBank/DDBJ whole genome shotgun (WGS) entry which is preliminary data.</text>
</comment>
<gene>
    <name evidence="2" type="ORF">LMG26411_07054</name>
</gene>
<feature type="coiled-coil region" evidence="1">
    <location>
        <begin position="113"/>
        <end position="140"/>
    </location>
</feature>
<keyword evidence="1" id="KW-0175">Coiled coil</keyword>
<dbReference type="RefSeq" id="WP_211957829.1">
    <property type="nucleotide sequence ID" value="NZ_CAJPVI010000067.1"/>
</dbReference>
<dbReference type="SUPFAM" id="SSF46689">
    <property type="entry name" value="Homeodomain-like"/>
    <property type="match status" value="1"/>
</dbReference>
<dbReference type="Pfam" id="PF01527">
    <property type="entry name" value="HTH_Tnp_1"/>
    <property type="match status" value="1"/>
</dbReference>
<name>A0ABM8TTR5_9BURK</name>
<evidence type="ECO:0000313" key="3">
    <source>
        <dbReference type="Proteomes" id="UP000672657"/>
    </source>
</evidence>
<accession>A0ABM8TTR5</accession>